<reference evidence="2 4" key="2">
    <citation type="submission" date="2017-12" db="EMBL/GenBank/DDBJ databases">
        <title>Comparative Functional Genomics of Dry Heat Resistant strains isolated from the Viking Spacecraft.</title>
        <authorList>
            <person name="Seuylemezian A."/>
            <person name="Cooper K."/>
            <person name="Vaishampayan P."/>
        </authorList>
    </citation>
    <scope>NUCLEOTIDE SEQUENCE [LARGE SCALE GENOMIC DNA]</scope>
    <source>
        <strain evidence="2 4">ATCC 29669</strain>
    </source>
</reference>
<evidence type="ECO:0000313" key="4">
    <source>
        <dbReference type="Proteomes" id="UP000235114"/>
    </source>
</evidence>
<sequence length="282" mass="32569">MPSQQHKSICNSEYDKLHTVILCEPQHMTIREVINETQKHFKNEGIHIELALEQHRDFLVKLEEHGVNVVLLPALRKFPEQVFTRDIGFTIGQTVFVAEMAHDIRKGEEDVLREWLEQEEIPYYHLLGDEIEGGDVVIDRNTVYIGVSNRTNLAAIEHLQSLLTSYEVIAIPFTETYLHLDCVFNIISTEEAIIYPGVIEKEKEELLRSRYDLIEITEEEQFTLGTNVFSIGDKKIFSLPVNKHVNSELRKRGYDVIEVDISEIIKSGGSFRCCTMPLIREE</sequence>
<dbReference type="AlphaFoldDB" id="A0A2N5GII0"/>
<gene>
    <name evidence="1" type="ORF">CU635_17225</name>
    <name evidence="2" type="ORF">CVD25_08145</name>
</gene>
<dbReference type="Pfam" id="PF19420">
    <property type="entry name" value="DDAH_eukar"/>
    <property type="match status" value="1"/>
</dbReference>
<dbReference type="GO" id="GO:0016990">
    <property type="term" value="F:arginine deiminase activity"/>
    <property type="evidence" value="ECO:0007669"/>
    <property type="project" value="TreeGrafter"/>
</dbReference>
<dbReference type="Proteomes" id="UP000235114">
    <property type="component" value="Unassembled WGS sequence"/>
</dbReference>
<dbReference type="EMBL" id="PGVD01000022">
    <property type="protein sequence ID" value="PLR98329.1"/>
    <property type="molecule type" value="Genomic_DNA"/>
</dbReference>
<reference evidence="1 3" key="1">
    <citation type="submission" date="2017-11" db="EMBL/GenBank/DDBJ databases">
        <title>Comparitive Functional Genomics of Dry Heat Resistant strains isolated from the Viking Spacecraft.</title>
        <authorList>
            <person name="Seuylemezian A."/>
            <person name="Cooper K."/>
            <person name="Vaishampayan P."/>
        </authorList>
    </citation>
    <scope>NUCLEOTIDE SEQUENCE [LARGE SCALE GENOMIC DNA]</scope>
    <source>
        <strain evidence="1 3">M4.6</strain>
    </source>
</reference>
<keyword evidence="4" id="KW-1185">Reference proteome</keyword>
<dbReference type="SUPFAM" id="SSF55909">
    <property type="entry name" value="Pentein"/>
    <property type="match status" value="1"/>
</dbReference>
<evidence type="ECO:0000313" key="1">
    <source>
        <dbReference type="EMBL" id="PLR80793.1"/>
    </source>
</evidence>
<dbReference type="PANTHER" id="PTHR47271:SF2">
    <property type="entry name" value="ARGININE DEIMINASE"/>
    <property type="match status" value="1"/>
</dbReference>
<dbReference type="GO" id="GO:0019546">
    <property type="term" value="P:L-arginine deiminase pathway"/>
    <property type="evidence" value="ECO:0007669"/>
    <property type="project" value="TreeGrafter"/>
</dbReference>
<evidence type="ECO:0000313" key="2">
    <source>
        <dbReference type="EMBL" id="PLR98329.1"/>
    </source>
</evidence>
<evidence type="ECO:0000313" key="3">
    <source>
        <dbReference type="Proteomes" id="UP000234951"/>
    </source>
</evidence>
<name>A0A2N5GII0_9BACI</name>
<dbReference type="OrthoDB" id="9814070at2"/>
<dbReference type="Proteomes" id="UP000234951">
    <property type="component" value="Unassembled WGS sequence"/>
</dbReference>
<protein>
    <submittedName>
        <fullName evidence="1">Uncharacterized protein</fullName>
    </submittedName>
</protein>
<dbReference type="RefSeq" id="WP_101578620.1">
    <property type="nucleotide sequence ID" value="NZ_PGVA01000044.1"/>
</dbReference>
<dbReference type="EMBL" id="PGVA01000044">
    <property type="protein sequence ID" value="PLR80793.1"/>
    <property type="molecule type" value="Genomic_DNA"/>
</dbReference>
<dbReference type="PANTHER" id="PTHR47271">
    <property type="entry name" value="ARGININE DEIMINASE"/>
    <property type="match status" value="1"/>
</dbReference>
<proteinExistence type="predicted"/>
<dbReference type="Gene3D" id="3.75.10.10">
    <property type="entry name" value="L-arginine/glycine Amidinotransferase, Chain A"/>
    <property type="match status" value="1"/>
</dbReference>
<accession>A0A2N5GII0</accession>
<organism evidence="1 3">
    <name type="scientific">Bacillus canaveralius</name>
    <dbReference type="NCBI Taxonomy" id="1403243"/>
    <lineage>
        <taxon>Bacteria</taxon>
        <taxon>Bacillati</taxon>
        <taxon>Bacillota</taxon>
        <taxon>Bacilli</taxon>
        <taxon>Bacillales</taxon>
        <taxon>Bacillaceae</taxon>
        <taxon>Bacillus</taxon>
    </lineage>
</organism>
<comment type="caution">
    <text evidence="1">The sequence shown here is derived from an EMBL/GenBank/DDBJ whole genome shotgun (WGS) entry which is preliminary data.</text>
</comment>